<reference evidence="2 3" key="1">
    <citation type="submission" date="2020-07" db="EMBL/GenBank/DDBJ databases">
        <title>Sequencing the genomes of 1000 actinobacteria strains.</title>
        <authorList>
            <person name="Klenk H.-P."/>
        </authorList>
    </citation>
    <scope>NUCLEOTIDE SEQUENCE [LARGE SCALE GENOMIC DNA]</scope>
    <source>
        <strain evidence="2 3">DSM 100723</strain>
    </source>
</reference>
<dbReference type="EMBL" id="JACGWT010000002">
    <property type="protein sequence ID" value="MBA8793812.1"/>
    <property type="molecule type" value="Genomic_DNA"/>
</dbReference>
<proteinExistence type="predicted"/>
<evidence type="ECO:0000313" key="3">
    <source>
        <dbReference type="Proteomes" id="UP000523079"/>
    </source>
</evidence>
<sequence>MAVTSTNETGHDEARLGCGRPIDDLWARIEEPPDEHERSCPDCQAARASLGRLEEAARDLRTSDERDPGMQPSDRAKASIMELARAEVRRGQMLPLRQTTPPEAPDLAISEQSVATLVRRTADGIPGVMARRCRVRTVEPAHHADGRSRVRVELSTALSARTRMASLAADLRQRVRTSVREQTGLDVVAVDITVEDVFDA</sequence>
<evidence type="ECO:0000256" key="1">
    <source>
        <dbReference type="SAM" id="MobiDB-lite"/>
    </source>
</evidence>
<evidence type="ECO:0008006" key="4">
    <source>
        <dbReference type="Google" id="ProtNLM"/>
    </source>
</evidence>
<protein>
    <recommendedName>
        <fullName evidence="4">Asp23/Gls24 family envelope stress response protein</fullName>
    </recommendedName>
</protein>
<comment type="caution">
    <text evidence="2">The sequence shown here is derived from an EMBL/GenBank/DDBJ whole genome shotgun (WGS) entry which is preliminary data.</text>
</comment>
<organism evidence="2 3">
    <name type="scientific">Microlunatus kandeliicorticis</name>
    <dbReference type="NCBI Taxonomy" id="1759536"/>
    <lineage>
        <taxon>Bacteria</taxon>
        <taxon>Bacillati</taxon>
        <taxon>Actinomycetota</taxon>
        <taxon>Actinomycetes</taxon>
        <taxon>Propionibacteriales</taxon>
        <taxon>Propionibacteriaceae</taxon>
        <taxon>Microlunatus</taxon>
    </lineage>
</organism>
<dbReference type="AlphaFoldDB" id="A0A7W3P5F6"/>
<accession>A0A7W3P5F6</accession>
<evidence type="ECO:0000313" key="2">
    <source>
        <dbReference type="EMBL" id="MBA8793812.1"/>
    </source>
</evidence>
<feature type="region of interest" description="Disordered" evidence="1">
    <location>
        <begin position="51"/>
        <end position="74"/>
    </location>
</feature>
<feature type="compositionally biased region" description="Basic and acidic residues" evidence="1">
    <location>
        <begin position="52"/>
        <end position="68"/>
    </location>
</feature>
<dbReference type="Proteomes" id="UP000523079">
    <property type="component" value="Unassembled WGS sequence"/>
</dbReference>
<keyword evidence="3" id="KW-1185">Reference proteome</keyword>
<name>A0A7W3P5F6_9ACTN</name>
<gene>
    <name evidence="2" type="ORF">FHX74_001417</name>
</gene>